<evidence type="ECO:0000313" key="2">
    <source>
        <dbReference type="EMBL" id="WXB05073.1"/>
    </source>
</evidence>
<dbReference type="RefSeq" id="WP_394834715.1">
    <property type="nucleotide sequence ID" value="NZ_CP089929.1"/>
</dbReference>
<protein>
    <submittedName>
        <fullName evidence="2">Methyltransferase</fullName>
    </submittedName>
</protein>
<dbReference type="Gene3D" id="3.40.50.150">
    <property type="entry name" value="Vaccinia Virus protein VP39"/>
    <property type="match status" value="1"/>
</dbReference>
<dbReference type="InterPro" id="IPR008471">
    <property type="entry name" value="MnmC-like_methylTransf"/>
</dbReference>
<proteinExistence type="predicted"/>
<reference evidence="2" key="1">
    <citation type="submission" date="2021-12" db="EMBL/GenBank/DDBJ databases">
        <title>Discovery of the Pendulisporaceae a myxobacterial family with distinct sporulation behavior and unique specialized metabolism.</title>
        <authorList>
            <person name="Garcia R."/>
            <person name="Popoff A."/>
            <person name="Bader C.D."/>
            <person name="Loehr J."/>
            <person name="Walesch S."/>
            <person name="Walt C."/>
            <person name="Boldt J."/>
            <person name="Bunk B."/>
            <person name="Haeckl F.J.F.P.J."/>
            <person name="Gunesch A.P."/>
            <person name="Birkelbach J."/>
            <person name="Nuebel U."/>
            <person name="Pietschmann T."/>
            <person name="Bach T."/>
            <person name="Mueller R."/>
        </authorList>
    </citation>
    <scope>NUCLEOTIDE SEQUENCE</scope>
    <source>
        <strain evidence="2">MSr11367</strain>
    </source>
</reference>
<organism evidence="2 3">
    <name type="scientific">Pendulispora rubella</name>
    <dbReference type="NCBI Taxonomy" id="2741070"/>
    <lineage>
        <taxon>Bacteria</taxon>
        <taxon>Pseudomonadati</taxon>
        <taxon>Myxococcota</taxon>
        <taxon>Myxococcia</taxon>
        <taxon>Myxococcales</taxon>
        <taxon>Sorangiineae</taxon>
        <taxon>Pendulisporaceae</taxon>
        <taxon>Pendulispora</taxon>
    </lineage>
</organism>
<gene>
    <name evidence="2" type="ORF">LVJ94_50295</name>
</gene>
<evidence type="ECO:0000313" key="3">
    <source>
        <dbReference type="Proteomes" id="UP001374803"/>
    </source>
</evidence>
<dbReference type="PANTHER" id="PTHR39963:SF1">
    <property type="entry name" value="MNMC-LIKE METHYLTRANSFERASE DOMAIN-CONTAINING PROTEIN"/>
    <property type="match status" value="1"/>
</dbReference>
<dbReference type="Pfam" id="PF05430">
    <property type="entry name" value="Methyltransf_30"/>
    <property type="match status" value="1"/>
</dbReference>
<dbReference type="Proteomes" id="UP001374803">
    <property type="component" value="Chromosome"/>
</dbReference>
<sequence>MTLRCDVVTTRSGARAMRDLATGECMHPVVGPQVEAERLYVGPSRLAARLSSGEGDPLVLLEVGLGAGSNAVAAWKLSESLGASSRRLEIVSFDRSVAALELALTEEHAADFGLDGDAGHAARNMLAARRFTTARTLWRLVYGELQETLAREPEERADVVFWDPFSPRANPALWTVASFALLRRACRAGATVHTYSAATATRSALLLAGFAVGVGEGIGDKEGTTVAAVDARDLTRPLDRRWLNRLSRSTAPFPSDAPADAMARISELPQFG</sequence>
<dbReference type="EMBL" id="CP089983">
    <property type="protein sequence ID" value="WXB05073.1"/>
    <property type="molecule type" value="Genomic_DNA"/>
</dbReference>
<keyword evidence="2" id="KW-0489">Methyltransferase</keyword>
<accession>A0ABZ2L2K2</accession>
<dbReference type="GO" id="GO:0032259">
    <property type="term" value="P:methylation"/>
    <property type="evidence" value="ECO:0007669"/>
    <property type="project" value="UniProtKB-KW"/>
</dbReference>
<dbReference type="InterPro" id="IPR029063">
    <property type="entry name" value="SAM-dependent_MTases_sf"/>
</dbReference>
<name>A0ABZ2L2K2_9BACT</name>
<evidence type="ECO:0000259" key="1">
    <source>
        <dbReference type="Pfam" id="PF05430"/>
    </source>
</evidence>
<dbReference type="GO" id="GO:0008168">
    <property type="term" value="F:methyltransferase activity"/>
    <property type="evidence" value="ECO:0007669"/>
    <property type="project" value="UniProtKB-KW"/>
</dbReference>
<dbReference type="SUPFAM" id="SSF53335">
    <property type="entry name" value="S-adenosyl-L-methionine-dependent methyltransferases"/>
    <property type="match status" value="1"/>
</dbReference>
<keyword evidence="3" id="KW-1185">Reference proteome</keyword>
<dbReference type="PANTHER" id="PTHR39963">
    <property type="entry name" value="SLL0983 PROTEIN"/>
    <property type="match status" value="1"/>
</dbReference>
<feature type="domain" description="MnmC-like methyltransferase" evidence="1">
    <location>
        <begin position="131"/>
        <end position="228"/>
    </location>
</feature>
<keyword evidence="2" id="KW-0808">Transferase</keyword>